<evidence type="ECO:0000256" key="3">
    <source>
        <dbReference type="ARBA" id="ARBA00022679"/>
    </source>
</evidence>
<dbReference type="GO" id="GO:0003676">
    <property type="term" value="F:nucleic acid binding"/>
    <property type="evidence" value="ECO:0007669"/>
    <property type="project" value="InterPro"/>
</dbReference>
<dbReference type="InterPro" id="IPR007848">
    <property type="entry name" value="Small_mtfrase_dom"/>
</dbReference>
<keyword evidence="1 6" id="KW-0963">Cytoplasm</keyword>
<keyword evidence="5 6" id="KW-0819">tRNA processing</keyword>
<comment type="catalytic activity">
    <reaction evidence="6">
        <text>adenosine(37) in tRNA1(Val) + S-adenosyl-L-methionine = N(6)-methyladenosine(37) in tRNA1(Val) + S-adenosyl-L-homocysteine + H(+)</text>
        <dbReference type="Rhea" id="RHEA:43160"/>
        <dbReference type="Rhea" id="RHEA-COMP:10369"/>
        <dbReference type="Rhea" id="RHEA-COMP:10370"/>
        <dbReference type="ChEBI" id="CHEBI:15378"/>
        <dbReference type="ChEBI" id="CHEBI:57856"/>
        <dbReference type="ChEBI" id="CHEBI:59789"/>
        <dbReference type="ChEBI" id="CHEBI:74411"/>
        <dbReference type="ChEBI" id="CHEBI:74449"/>
        <dbReference type="EC" id="2.1.1.223"/>
    </reaction>
</comment>
<dbReference type="GO" id="GO:0000179">
    <property type="term" value="F:rRNA (adenine-N6,N6-)-dimethyltransferase activity"/>
    <property type="evidence" value="ECO:0007669"/>
    <property type="project" value="InterPro"/>
</dbReference>
<evidence type="ECO:0000256" key="4">
    <source>
        <dbReference type="ARBA" id="ARBA00022691"/>
    </source>
</evidence>
<feature type="domain" description="Methyltransferase small" evidence="7">
    <location>
        <begin position="44"/>
        <end position="130"/>
    </location>
</feature>
<accession>A0A1C4CTD3</accession>
<dbReference type="GO" id="GO:0016430">
    <property type="term" value="F:tRNA (adenine-N6)-methyltransferase activity"/>
    <property type="evidence" value="ECO:0007669"/>
    <property type="project" value="UniProtKB-UniRule"/>
</dbReference>
<gene>
    <name evidence="8" type="ORF">GA0116948_104291</name>
</gene>
<dbReference type="PANTHER" id="PTHR47739:SF1">
    <property type="entry name" value="TRNA1(VAL) (ADENINE(37)-N6)-METHYLTRANSFERASE"/>
    <property type="match status" value="1"/>
</dbReference>
<dbReference type="PROSITE" id="PS01131">
    <property type="entry name" value="RRNA_A_DIMETH"/>
    <property type="match status" value="1"/>
</dbReference>
<comment type="subcellular location">
    <subcellularLocation>
        <location evidence="6">Cytoplasm</location>
    </subcellularLocation>
</comment>
<dbReference type="AlphaFoldDB" id="A0A1C4CTD3"/>
<dbReference type="HAMAP" id="MF_01872">
    <property type="entry name" value="tRNA_methyltr_YfiC"/>
    <property type="match status" value="1"/>
</dbReference>
<comment type="similarity">
    <text evidence="6">Belongs to the methyltransferase superfamily. tRNA (adenine-N(6)-)-methyltransferase family.</text>
</comment>
<dbReference type="InterPro" id="IPR029063">
    <property type="entry name" value="SAM-dependent_MTases_sf"/>
</dbReference>
<dbReference type="EMBL" id="FMAR01000004">
    <property type="protein sequence ID" value="SCC22395.1"/>
    <property type="molecule type" value="Genomic_DNA"/>
</dbReference>
<dbReference type="InterPro" id="IPR050210">
    <property type="entry name" value="tRNA_Adenine-N(6)_MTase"/>
</dbReference>
<evidence type="ECO:0000259" key="7">
    <source>
        <dbReference type="Pfam" id="PF05175"/>
    </source>
</evidence>
<sequence>MGNHYFKFKQFVVMQERCAMKVCTDACLLGGYSARYLRGSKGVERVLDIGTGTGLLSLMGAQQSGASFVGVEMDAVACLQAKENFAASPWKERLEAVCGDVRSFVAPAPFDFIVTNPPFYEDDLKSGDALRNQAMHATRLRFPELLGVIKLQLRAGGAFAVLLPNISFATFQALAMAEGYHLQRALHIRNRMGAPLFRSIGIFTDRAVEAAVEEMEIYGEARQYTPAFTDLLKDYYLYL</sequence>
<evidence type="ECO:0000256" key="2">
    <source>
        <dbReference type="ARBA" id="ARBA00022603"/>
    </source>
</evidence>
<dbReference type="CDD" id="cd02440">
    <property type="entry name" value="AdoMet_MTases"/>
    <property type="match status" value="1"/>
</dbReference>
<dbReference type="Pfam" id="PF05175">
    <property type="entry name" value="MTS"/>
    <property type="match status" value="1"/>
</dbReference>
<comment type="function">
    <text evidence="6">Specifically methylates the adenine in position 37 of tRNA(1)(Val) (anticodon cmo5UAC).</text>
</comment>
<dbReference type="OrthoDB" id="5383291at2"/>
<keyword evidence="4 6" id="KW-0949">S-adenosyl-L-methionine</keyword>
<evidence type="ECO:0000313" key="8">
    <source>
        <dbReference type="EMBL" id="SCC22395.1"/>
    </source>
</evidence>
<dbReference type="InterPro" id="IPR002052">
    <property type="entry name" value="DNA_methylase_N6_adenine_CS"/>
</dbReference>
<evidence type="ECO:0000256" key="6">
    <source>
        <dbReference type="HAMAP-Rule" id="MF_01872"/>
    </source>
</evidence>
<name>A0A1C4CTD3_9BACT</name>
<evidence type="ECO:0000256" key="1">
    <source>
        <dbReference type="ARBA" id="ARBA00022490"/>
    </source>
</evidence>
<dbReference type="SUPFAM" id="SSF53335">
    <property type="entry name" value="S-adenosyl-L-methionine-dependent methyltransferases"/>
    <property type="match status" value="1"/>
</dbReference>
<evidence type="ECO:0000256" key="5">
    <source>
        <dbReference type="ARBA" id="ARBA00022694"/>
    </source>
</evidence>
<dbReference type="PANTHER" id="PTHR47739">
    <property type="entry name" value="TRNA1(VAL) (ADENINE(37)-N6)-METHYLTRANSFERASE"/>
    <property type="match status" value="1"/>
</dbReference>
<dbReference type="GO" id="GO:0005737">
    <property type="term" value="C:cytoplasm"/>
    <property type="evidence" value="ECO:0007669"/>
    <property type="project" value="UniProtKB-SubCell"/>
</dbReference>
<dbReference type="GO" id="GO:0008033">
    <property type="term" value="P:tRNA processing"/>
    <property type="evidence" value="ECO:0007669"/>
    <property type="project" value="UniProtKB-UniRule"/>
</dbReference>
<dbReference type="InterPro" id="IPR020596">
    <property type="entry name" value="rRNA_Ade_Mease_Trfase_CS"/>
</dbReference>
<dbReference type="Proteomes" id="UP000242818">
    <property type="component" value="Unassembled WGS sequence"/>
</dbReference>
<dbReference type="PROSITE" id="PS00092">
    <property type="entry name" value="N6_MTASE"/>
    <property type="match status" value="1"/>
</dbReference>
<protein>
    <recommendedName>
        <fullName evidence="6">tRNA1(Val) (adenine(37)-N6)-methyltransferase</fullName>
        <ecNumber evidence="6">2.1.1.223</ecNumber>
    </recommendedName>
    <alternativeName>
        <fullName evidence="6">tRNA m6A37 methyltransferase</fullName>
    </alternativeName>
</protein>
<dbReference type="RefSeq" id="WP_089711034.1">
    <property type="nucleotide sequence ID" value="NZ_FMAR01000004.1"/>
</dbReference>
<dbReference type="InterPro" id="IPR022882">
    <property type="entry name" value="tRNA_adenine-N6_MeTrfase"/>
</dbReference>
<proteinExistence type="inferred from homology"/>
<keyword evidence="9" id="KW-1185">Reference proteome</keyword>
<evidence type="ECO:0000313" key="9">
    <source>
        <dbReference type="Proteomes" id="UP000242818"/>
    </source>
</evidence>
<dbReference type="Gene3D" id="3.40.50.150">
    <property type="entry name" value="Vaccinia Virus protein VP39"/>
    <property type="match status" value="1"/>
</dbReference>
<dbReference type="EC" id="2.1.1.223" evidence="6"/>
<keyword evidence="3 6" id="KW-0808">Transferase</keyword>
<dbReference type="STRING" id="1335309.GA0116948_104291"/>
<reference evidence="8 9" key="1">
    <citation type="submission" date="2016-08" db="EMBL/GenBank/DDBJ databases">
        <authorList>
            <person name="Seilhamer J.J."/>
        </authorList>
    </citation>
    <scope>NUCLEOTIDE SEQUENCE [LARGE SCALE GENOMIC DNA]</scope>
    <source>
        <strain evidence="8 9">A37T2</strain>
    </source>
</reference>
<keyword evidence="2 6" id="KW-0489">Methyltransferase</keyword>
<organism evidence="8 9">
    <name type="scientific">Chitinophaga costaii</name>
    <dbReference type="NCBI Taxonomy" id="1335309"/>
    <lineage>
        <taxon>Bacteria</taxon>
        <taxon>Pseudomonadati</taxon>
        <taxon>Bacteroidota</taxon>
        <taxon>Chitinophagia</taxon>
        <taxon>Chitinophagales</taxon>
        <taxon>Chitinophagaceae</taxon>
        <taxon>Chitinophaga</taxon>
    </lineage>
</organism>